<dbReference type="PANTHER" id="PTHR43817">
    <property type="entry name" value="GLYCOSYL HYDROLASE"/>
    <property type="match status" value="1"/>
</dbReference>
<dbReference type="InterPro" id="IPR006710">
    <property type="entry name" value="Glyco_hydro_43"/>
</dbReference>
<dbReference type="Proteomes" id="UP000272528">
    <property type="component" value="Chromosome"/>
</dbReference>
<dbReference type="GO" id="GO:0005975">
    <property type="term" value="P:carbohydrate metabolic process"/>
    <property type="evidence" value="ECO:0007669"/>
    <property type="project" value="InterPro"/>
</dbReference>
<dbReference type="AlphaFoldDB" id="A0A3Q8X8W0"/>
<reference evidence="6" key="1">
    <citation type="submission" date="2018-12" db="EMBL/GenBank/DDBJ databases">
        <title>Genome sequence of Peanibacillus sp.</title>
        <authorList>
            <person name="Subramani G."/>
            <person name="Srinivasan S."/>
            <person name="Kim M.K."/>
        </authorList>
    </citation>
    <scope>NUCLEOTIDE SEQUENCE [LARGE SCALE GENOMIC DNA]</scope>
    <source>
        <strain evidence="6">18JY67-1</strain>
    </source>
</reference>
<accession>A0A3Q8X8W0</accession>
<keyword evidence="6" id="KW-1185">Reference proteome</keyword>
<dbReference type="KEGG" id="palb:EJC50_28060"/>
<organism evidence="5 6">
    <name type="scientific">Paenibacillus albus</name>
    <dbReference type="NCBI Taxonomy" id="2495582"/>
    <lineage>
        <taxon>Bacteria</taxon>
        <taxon>Bacillati</taxon>
        <taxon>Bacillota</taxon>
        <taxon>Bacilli</taxon>
        <taxon>Bacillales</taxon>
        <taxon>Paenibacillaceae</taxon>
        <taxon>Paenibacillus</taxon>
    </lineage>
</organism>
<evidence type="ECO:0000256" key="4">
    <source>
        <dbReference type="ARBA" id="ARBA00023295"/>
    </source>
</evidence>
<dbReference type="Gene3D" id="2.115.10.20">
    <property type="entry name" value="Glycosyl hydrolase domain, family 43"/>
    <property type="match status" value="1"/>
</dbReference>
<dbReference type="Pfam" id="PF04616">
    <property type="entry name" value="Glyco_hydro_43"/>
    <property type="match status" value="1"/>
</dbReference>
<dbReference type="RefSeq" id="WP_126019399.1">
    <property type="nucleotide sequence ID" value="NZ_CP034437.1"/>
</dbReference>
<evidence type="ECO:0000256" key="3">
    <source>
        <dbReference type="ARBA" id="ARBA00022801"/>
    </source>
</evidence>
<evidence type="ECO:0000256" key="1">
    <source>
        <dbReference type="ARBA" id="ARBA00009865"/>
    </source>
</evidence>
<keyword evidence="2" id="KW-0732">Signal</keyword>
<gene>
    <name evidence="5" type="ORF">EJC50_28060</name>
</gene>
<comment type="similarity">
    <text evidence="1">Belongs to the glycosyl hydrolase 43 family.</text>
</comment>
<name>A0A3Q8X8W0_9BACL</name>
<evidence type="ECO:0000256" key="2">
    <source>
        <dbReference type="ARBA" id="ARBA00022729"/>
    </source>
</evidence>
<sequence>MGHCLSWTKSTSSVFSYYFGSDGTVYVPGSNAFVKSLYGTEDYIVYHAKHFGDTGYNRELRMQKFMWDALGNPVFGHPLPASVSMQLPSGEPRSISN</sequence>
<dbReference type="InterPro" id="IPR023296">
    <property type="entry name" value="Glyco_hydro_beta-prop_sf"/>
</dbReference>
<dbReference type="EMBL" id="CP034437">
    <property type="protein sequence ID" value="AZN43126.1"/>
    <property type="molecule type" value="Genomic_DNA"/>
</dbReference>
<dbReference type="PANTHER" id="PTHR43817:SF1">
    <property type="entry name" value="HYDROLASE, FAMILY 43, PUTATIVE (AFU_ORTHOLOGUE AFUA_3G01660)-RELATED"/>
    <property type="match status" value="1"/>
</dbReference>
<keyword evidence="4" id="KW-0326">Glycosidase</keyword>
<proteinExistence type="inferred from homology"/>
<keyword evidence="3" id="KW-0378">Hydrolase</keyword>
<protein>
    <submittedName>
        <fullName evidence="5">Uncharacterized protein</fullName>
    </submittedName>
</protein>
<dbReference type="GO" id="GO:0004553">
    <property type="term" value="F:hydrolase activity, hydrolyzing O-glycosyl compounds"/>
    <property type="evidence" value="ECO:0007669"/>
    <property type="project" value="InterPro"/>
</dbReference>
<dbReference type="SUPFAM" id="SSF75005">
    <property type="entry name" value="Arabinanase/levansucrase/invertase"/>
    <property type="match status" value="1"/>
</dbReference>
<evidence type="ECO:0000313" key="5">
    <source>
        <dbReference type="EMBL" id="AZN43126.1"/>
    </source>
</evidence>
<evidence type="ECO:0000313" key="6">
    <source>
        <dbReference type="Proteomes" id="UP000272528"/>
    </source>
</evidence>